<evidence type="ECO:0000256" key="1">
    <source>
        <dbReference type="SAM" id="Phobius"/>
    </source>
</evidence>
<gene>
    <name evidence="2" type="ORF">AOZ06_33365</name>
</gene>
<evidence type="ECO:0000313" key="3">
    <source>
        <dbReference type="Proteomes" id="UP000063699"/>
    </source>
</evidence>
<reference evidence="2 3" key="1">
    <citation type="submission" date="2015-07" db="EMBL/GenBank/DDBJ databases">
        <title>Genome sequencing of Kibdelosporangium phytohabitans.</title>
        <authorList>
            <person name="Qin S."/>
            <person name="Xing K."/>
        </authorList>
    </citation>
    <scope>NUCLEOTIDE SEQUENCE [LARGE SCALE GENOMIC DNA]</scope>
    <source>
        <strain evidence="2 3">KLBMP1111</strain>
    </source>
</reference>
<keyword evidence="3" id="KW-1185">Reference proteome</keyword>
<dbReference type="PANTHER" id="PTHR35335:SF1">
    <property type="entry name" value="UPF0716 PROTEIN FXSA"/>
    <property type="match status" value="1"/>
</dbReference>
<dbReference type="NCBIfam" id="NF008528">
    <property type="entry name" value="PRK11463.1-2"/>
    <property type="match status" value="1"/>
</dbReference>
<proteinExistence type="predicted"/>
<keyword evidence="1" id="KW-0812">Transmembrane</keyword>
<dbReference type="Pfam" id="PF04186">
    <property type="entry name" value="FxsA"/>
    <property type="match status" value="1"/>
</dbReference>
<dbReference type="STRING" id="860235.AOZ06_33365"/>
<dbReference type="OrthoDB" id="9792788at2"/>
<dbReference type="KEGG" id="kphy:AOZ06_33365"/>
<dbReference type="Proteomes" id="UP000063699">
    <property type="component" value="Chromosome"/>
</dbReference>
<sequence>MPVLILLLLAMAVEITVLVLIGSAIGVLPTILLVVVATVLGVVLLRREGTRALTAFQSKVRSGQQPQGEMLDGVLIAAAGILVVLPGFVSDVLAIALLFPPTRALVRKRVLKRAEARARRYREDGPNQVFVIDAQP</sequence>
<dbReference type="InterPro" id="IPR007313">
    <property type="entry name" value="FxsA"/>
</dbReference>
<name>A0A0N9I8Z6_9PSEU</name>
<keyword evidence="1" id="KW-1133">Transmembrane helix</keyword>
<feature type="transmembrane region" description="Helical" evidence="1">
    <location>
        <begin position="74"/>
        <end position="99"/>
    </location>
</feature>
<keyword evidence="1" id="KW-0472">Membrane</keyword>
<feature type="transmembrane region" description="Helical" evidence="1">
    <location>
        <begin position="22"/>
        <end position="45"/>
    </location>
</feature>
<evidence type="ECO:0000313" key="2">
    <source>
        <dbReference type="EMBL" id="ALG11124.1"/>
    </source>
</evidence>
<protein>
    <recommendedName>
        <fullName evidence="4">Exlusion protein FxsA</fullName>
    </recommendedName>
</protein>
<organism evidence="2 3">
    <name type="scientific">Kibdelosporangium phytohabitans</name>
    <dbReference type="NCBI Taxonomy" id="860235"/>
    <lineage>
        <taxon>Bacteria</taxon>
        <taxon>Bacillati</taxon>
        <taxon>Actinomycetota</taxon>
        <taxon>Actinomycetes</taxon>
        <taxon>Pseudonocardiales</taxon>
        <taxon>Pseudonocardiaceae</taxon>
        <taxon>Kibdelosporangium</taxon>
    </lineage>
</organism>
<dbReference type="AlphaFoldDB" id="A0A0N9I8Z6"/>
<accession>A0A0N9I8Z6</accession>
<dbReference type="RefSeq" id="WP_054293025.1">
    <property type="nucleotide sequence ID" value="NZ_CP012752.1"/>
</dbReference>
<dbReference type="EMBL" id="CP012752">
    <property type="protein sequence ID" value="ALG11124.1"/>
    <property type="molecule type" value="Genomic_DNA"/>
</dbReference>
<dbReference type="PANTHER" id="PTHR35335">
    <property type="entry name" value="UPF0716 PROTEIN FXSA"/>
    <property type="match status" value="1"/>
</dbReference>
<evidence type="ECO:0008006" key="4">
    <source>
        <dbReference type="Google" id="ProtNLM"/>
    </source>
</evidence>
<dbReference type="GO" id="GO:0016020">
    <property type="term" value="C:membrane"/>
    <property type="evidence" value="ECO:0007669"/>
    <property type="project" value="InterPro"/>
</dbReference>